<dbReference type="Proteomes" id="UP001251524">
    <property type="component" value="Unassembled WGS sequence"/>
</dbReference>
<evidence type="ECO:0000313" key="3">
    <source>
        <dbReference type="Proteomes" id="UP001251524"/>
    </source>
</evidence>
<evidence type="ECO:0000313" key="2">
    <source>
        <dbReference type="EMBL" id="MDR7133280.1"/>
    </source>
</evidence>
<dbReference type="EMBL" id="JAVDVY010000001">
    <property type="protein sequence ID" value="MDR7133280.1"/>
    <property type="molecule type" value="Genomic_DNA"/>
</dbReference>
<accession>A0ABU1W6S6</accession>
<organism evidence="2 3">
    <name type="scientific">Lysobacter niastensis</name>
    <dbReference type="NCBI Taxonomy" id="380629"/>
    <lineage>
        <taxon>Bacteria</taxon>
        <taxon>Pseudomonadati</taxon>
        <taxon>Pseudomonadota</taxon>
        <taxon>Gammaproteobacteria</taxon>
        <taxon>Lysobacterales</taxon>
        <taxon>Lysobacteraceae</taxon>
        <taxon>Lysobacter</taxon>
    </lineage>
</organism>
<keyword evidence="3" id="KW-1185">Reference proteome</keyword>
<sequence length="185" mass="19926">MKIGLIGASAVLLAVVMTTDAQAATPAAKAPTCTPAGDCTTYKHLLNLPVGALSYGFGTFTPHPRGLDWADNTGEMTLTVQRPADFKGDKVRLTLVYETRSDQSGDITFGVTAISFHHGSSFETYGGFLTDTVTSPESPTILMQQSAVIETGQGWGPDGPWWYFEIHRQGSYNASLRLMAVTLEY</sequence>
<proteinExistence type="predicted"/>
<evidence type="ECO:0008006" key="4">
    <source>
        <dbReference type="Google" id="ProtNLM"/>
    </source>
</evidence>
<evidence type="ECO:0000256" key="1">
    <source>
        <dbReference type="SAM" id="SignalP"/>
    </source>
</evidence>
<comment type="caution">
    <text evidence="2">The sequence shown here is derived from an EMBL/GenBank/DDBJ whole genome shotgun (WGS) entry which is preliminary data.</text>
</comment>
<protein>
    <recommendedName>
        <fullName evidence="4">Secreted protein</fullName>
    </recommendedName>
</protein>
<reference evidence="2 3" key="1">
    <citation type="submission" date="2023-07" db="EMBL/GenBank/DDBJ databases">
        <title>Sorghum-associated microbial communities from plants grown in Nebraska, USA.</title>
        <authorList>
            <person name="Schachtman D."/>
        </authorList>
    </citation>
    <scope>NUCLEOTIDE SEQUENCE [LARGE SCALE GENOMIC DNA]</scope>
    <source>
        <strain evidence="2 3">BE198</strain>
    </source>
</reference>
<feature type="signal peptide" evidence="1">
    <location>
        <begin position="1"/>
        <end position="23"/>
    </location>
</feature>
<gene>
    <name evidence="2" type="ORF">J2X06_000464</name>
</gene>
<keyword evidence="1" id="KW-0732">Signal</keyword>
<name>A0ABU1W6S6_9GAMM</name>
<feature type="chain" id="PRO_5046785387" description="Secreted protein" evidence="1">
    <location>
        <begin position="24"/>
        <end position="185"/>
    </location>
</feature>
<dbReference type="RefSeq" id="WP_310057737.1">
    <property type="nucleotide sequence ID" value="NZ_JAVDVY010000001.1"/>
</dbReference>